<dbReference type="Proteomes" id="UP000036987">
    <property type="component" value="Unassembled WGS sequence"/>
</dbReference>
<accession>A0A0K9PL93</accession>
<gene>
    <name evidence="1" type="ORF">ZOSMA_208G00100</name>
</gene>
<dbReference type="EMBL" id="LFYR01000753">
    <property type="protein sequence ID" value="KMZ69719.1"/>
    <property type="molecule type" value="Genomic_DNA"/>
</dbReference>
<proteinExistence type="predicted"/>
<evidence type="ECO:0000313" key="2">
    <source>
        <dbReference type="Proteomes" id="UP000036987"/>
    </source>
</evidence>
<organism evidence="1 2">
    <name type="scientific">Zostera marina</name>
    <name type="common">Eelgrass</name>
    <dbReference type="NCBI Taxonomy" id="29655"/>
    <lineage>
        <taxon>Eukaryota</taxon>
        <taxon>Viridiplantae</taxon>
        <taxon>Streptophyta</taxon>
        <taxon>Embryophyta</taxon>
        <taxon>Tracheophyta</taxon>
        <taxon>Spermatophyta</taxon>
        <taxon>Magnoliopsida</taxon>
        <taxon>Liliopsida</taxon>
        <taxon>Zosteraceae</taxon>
        <taxon>Zostera</taxon>
    </lineage>
</organism>
<name>A0A0K9PL93_ZOSMR</name>
<reference evidence="2" key="1">
    <citation type="journal article" date="2016" name="Nature">
        <title>The genome of the seagrass Zostera marina reveals angiosperm adaptation to the sea.</title>
        <authorList>
            <person name="Olsen J.L."/>
            <person name="Rouze P."/>
            <person name="Verhelst B."/>
            <person name="Lin Y.-C."/>
            <person name="Bayer T."/>
            <person name="Collen J."/>
            <person name="Dattolo E."/>
            <person name="De Paoli E."/>
            <person name="Dittami S."/>
            <person name="Maumus F."/>
            <person name="Michel G."/>
            <person name="Kersting A."/>
            <person name="Lauritano C."/>
            <person name="Lohaus R."/>
            <person name="Toepel M."/>
            <person name="Tonon T."/>
            <person name="Vanneste K."/>
            <person name="Amirebrahimi M."/>
            <person name="Brakel J."/>
            <person name="Bostroem C."/>
            <person name="Chovatia M."/>
            <person name="Grimwood J."/>
            <person name="Jenkins J.W."/>
            <person name="Jueterbock A."/>
            <person name="Mraz A."/>
            <person name="Stam W.T."/>
            <person name="Tice H."/>
            <person name="Bornberg-Bauer E."/>
            <person name="Green P.J."/>
            <person name="Pearson G.A."/>
            <person name="Procaccini G."/>
            <person name="Duarte C.M."/>
            <person name="Schmutz J."/>
            <person name="Reusch T.B.H."/>
            <person name="Van de Peer Y."/>
        </authorList>
    </citation>
    <scope>NUCLEOTIDE SEQUENCE [LARGE SCALE GENOMIC DNA]</scope>
    <source>
        <strain evidence="2">cv. Finnish</strain>
    </source>
</reference>
<sequence>MNDMVLEFLYYSSIRRSVIVLITKYGVPASFIDVTIRKPLKILAFFSRPRATTIKEKTEQKVESINQKSNENVPVDENAGEEDVVISDQQGEHRARDDFNQDMEWTASLTKSHLLGGNPYLTLPKKLCPEKIFKTEDPIYLMSVPEKLSAHSTLTIIQGIVYR</sequence>
<evidence type="ECO:0000313" key="1">
    <source>
        <dbReference type="EMBL" id="KMZ69719.1"/>
    </source>
</evidence>
<keyword evidence="2" id="KW-1185">Reference proteome</keyword>
<comment type="caution">
    <text evidence="1">The sequence shown here is derived from an EMBL/GenBank/DDBJ whole genome shotgun (WGS) entry which is preliminary data.</text>
</comment>
<protein>
    <submittedName>
        <fullName evidence="1">Uncharacterized protein</fullName>
    </submittedName>
</protein>
<dbReference type="AlphaFoldDB" id="A0A0K9PL93"/>